<evidence type="ECO:0000256" key="3">
    <source>
        <dbReference type="ARBA" id="ARBA00022692"/>
    </source>
</evidence>
<sequence>MNAVRSLAERPVVRTLGAIAAALLVFALLLVAKGADPISGYRAMWDSITRDSNSIGDVLVRTGPYLLAALAVVMPARAGLFNIGGEGQLVIGAVVAFAAAEGMSQELPRAVTLVVMALAAMVGGAAWAAIAAALRQWTGTNEIISTLLLNYLATLLLGWLVFGRWKDPTSTGFPRTRSLTEEERLPILWGRVHIGVVVALVAAVIVWLVLTRTSWGFRLGVLGGNAEAARRAGFRTGTLATSALMAGGALAGLGGMLQSSGVEGQLRPGIMVGYGFTGILAAWMVRQHPIRAIVSSFALAAIAIGGNGLKIREGLSAASVNILMALLLLAVLGWGGSRRSVVGK</sequence>
<name>A0A6J6GN24_9ZZZZ</name>
<feature type="transmembrane region" description="Helical" evidence="6">
    <location>
        <begin position="269"/>
        <end position="285"/>
    </location>
</feature>
<evidence type="ECO:0000256" key="4">
    <source>
        <dbReference type="ARBA" id="ARBA00022989"/>
    </source>
</evidence>
<dbReference type="InterPro" id="IPR001851">
    <property type="entry name" value="ABC_transp_permease"/>
</dbReference>
<protein>
    <submittedName>
        <fullName evidence="7">Unannotated protein</fullName>
    </submittedName>
</protein>
<dbReference type="AlphaFoldDB" id="A0A6J6GN24"/>
<keyword evidence="4 6" id="KW-1133">Transmembrane helix</keyword>
<keyword evidence="3 6" id="KW-0812">Transmembrane</keyword>
<feature type="transmembrane region" description="Helical" evidence="6">
    <location>
        <begin position="110"/>
        <end position="134"/>
    </location>
</feature>
<dbReference type="PANTHER" id="PTHR47089">
    <property type="entry name" value="ABC TRANSPORTER, PERMEASE PROTEIN"/>
    <property type="match status" value="1"/>
</dbReference>
<dbReference type="Pfam" id="PF02653">
    <property type="entry name" value="BPD_transp_2"/>
    <property type="match status" value="1"/>
</dbReference>
<proteinExistence type="predicted"/>
<organism evidence="7">
    <name type="scientific">freshwater metagenome</name>
    <dbReference type="NCBI Taxonomy" id="449393"/>
    <lineage>
        <taxon>unclassified sequences</taxon>
        <taxon>metagenomes</taxon>
        <taxon>ecological metagenomes</taxon>
    </lineage>
</organism>
<comment type="subcellular location">
    <subcellularLocation>
        <location evidence="1">Cell membrane</location>
        <topology evidence="1">Multi-pass membrane protein</topology>
    </subcellularLocation>
</comment>
<feature type="transmembrane region" description="Helical" evidence="6">
    <location>
        <begin position="315"/>
        <end position="335"/>
    </location>
</feature>
<feature type="transmembrane region" description="Helical" evidence="6">
    <location>
        <begin position="146"/>
        <end position="165"/>
    </location>
</feature>
<dbReference type="PANTHER" id="PTHR47089:SF1">
    <property type="entry name" value="GUANOSINE ABC TRANSPORTER PERMEASE PROTEIN NUPP"/>
    <property type="match status" value="1"/>
</dbReference>
<reference evidence="7" key="1">
    <citation type="submission" date="2020-05" db="EMBL/GenBank/DDBJ databases">
        <authorList>
            <person name="Chiriac C."/>
            <person name="Salcher M."/>
            <person name="Ghai R."/>
            <person name="Kavagutti S V."/>
        </authorList>
    </citation>
    <scope>NUCLEOTIDE SEQUENCE</scope>
</reference>
<evidence type="ECO:0000313" key="7">
    <source>
        <dbReference type="EMBL" id="CAB4601203.1"/>
    </source>
</evidence>
<evidence type="ECO:0000256" key="2">
    <source>
        <dbReference type="ARBA" id="ARBA00022475"/>
    </source>
</evidence>
<keyword evidence="2" id="KW-1003">Cell membrane</keyword>
<feature type="transmembrane region" description="Helical" evidence="6">
    <location>
        <begin position="292"/>
        <end position="309"/>
    </location>
</feature>
<gene>
    <name evidence="7" type="ORF">UFOPK1493_04333</name>
</gene>
<dbReference type="GO" id="GO:0022857">
    <property type="term" value="F:transmembrane transporter activity"/>
    <property type="evidence" value="ECO:0007669"/>
    <property type="project" value="InterPro"/>
</dbReference>
<evidence type="ECO:0000256" key="1">
    <source>
        <dbReference type="ARBA" id="ARBA00004651"/>
    </source>
</evidence>
<evidence type="ECO:0000256" key="6">
    <source>
        <dbReference type="SAM" id="Phobius"/>
    </source>
</evidence>
<evidence type="ECO:0000256" key="5">
    <source>
        <dbReference type="ARBA" id="ARBA00023136"/>
    </source>
</evidence>
<feature type="transmembrane region" description="Helical" evidence="6">
    <location>
        <begin position="185"/>
        <end position="210"/>
    </location>
</feature>
<dbReference type="CDD" id="cd06580">
    <property type="entry name" value="TM_PBP1_transp_TpRbsC_like"/>
    <property type="match status" value="1"/>
</dbReference>
<keyword evidence="5 6" id="KW-0472">Membrane</keyword>
<dbReference type="EMBL" id="CAEZSR010000326">
    <property type="protein sequence ID" value="CAB4601203.1"/>
    <property type="molecule type" value="Genomic_DNA"/>
</dbReference>
<dbReference type="GO" id="GO:0005886">
    <property type="term" value="C:plasma membrane"/>
    <property type="evidence" value="ECO:0007669"/>
    <property type="project" value="UniProtKB-SubCell"/>
</dbReference>
<feature type="transmembrane region" description="Helical" evidence="6">
    <location>
        <begin position="239"/>
        <end position="257"/>
    </location>
</feature>
<feature type="transmembrane region" description="Helical" evidence="6">
    <location>
        <begin position="88"/>
        <end position="104"/>
    </location>
</feature>
<accession>A0A6J6GN24</accession>